<evidence type="ECO:0000259" key="7">
    <source>
        <dbReference type="PROSITE" id="PS50126"/>
    </source>
</evidence>
<dbReference type="PANTHER" id="PTHR11252:SF0">
    <property type="entry name" value="POLYRIBONUCLEOTIDE NUCLEOTIDYLTRANSFERASE 1, MITOCHONDRIAL"/>
    <property type="match status" value="1"/>
</dbReference>
<dbReference type="EC" id="2.7.7.8" evidence="5"/>
<dbReference type="SMART" id="SM00316">
    <property type="entry name" value="S1"/>
    <property type="match status" value="1"/>
</dbReference>
<keyword evidence="5" id="KW-0963">Cytoplasm</keyword>
<dbReference type="CDD" id="cd11364">
    <property type="entry name" value="RNase_PH_PNPase_2"/>
    <property type="match status" value="1"/>
</dbReference>
<evidence type="ECO:0000256" key="6">
    <source>
        <dbReference type="SAM" id="MobiDB-lite"/>
    </source>
</evidence>
<dbReference type="InterPro" id="IPR012162">
    <property type="entry name" value="PNPase"/>
</dbReference>
<dbReference type="Pfam" id="PF03725">
    <property type="entry name" value="RNase_PH_C"/>
    <property type="match status" value="1"/>
</dbReference>
<dbReference type="InterPro" id="IPR036345">
    <property type="entry name" value="ExoRNase_PH_dom2_sf"/>
</dbReference>
<dbReference type="GO" id="GO:0000287">
    <property type="term" value="F:magnesium ion binding"/>
    <property type="evidence" value="ECO:0007669"/>
    <property type="project" value="UniProtKB-UniRule"/>
</dbReference>
<evidence type="ECO:0000256" key="2">
    <source>
        <dbReference type="ARBA" id="ARBA00022679"/>
    </source>
</evidence>
<keyword evidence="3 5" id="KW-0548">Nucleotidyltransferase</keyword>
<feature type="binding site" evidence="5">
    <location>
        <position position="499"/>
    </location>
    <ligand>
        <name>Mg(2+)</name>
        <dbReference type="ChEBI" id="CHEBI:18420"/>
    </ligand>
</feature>
<dbReference type="FunFam" id="3.30.1370.10:FF:000001">
    <property type="entry name" value="Polyribonucleotide nucleotidyltransferase"/>
    <property type="match status" value="1"/>
</dbReference>
<dbReference type="GO" id="GO:0006396">
    <property type="term" value="P:RNA processing"/>
    <property type="evidence" value="ECO:0007669"/>
    <property type="project" value="InterPro"/>
</dbReference>
<dbReference type="PIRSF" id="PIRSF005499">
    <property type="entry name" value="PNPase"/>
    <property type="match status" value="1"/>
</dbReference>
<dbReference type="SUPFAM" id="SSF50249">
    <property type="entry name" value="Nucleic acid-binding proteins"/>
    <property type="match status" value="1"/>
</dbReference>
<dbReference type="Pfam" id="PF00013">
    <property type="entry name" value="KH_1"/>
    <property type="match status" value="1"/>
</dbReference>
<feature type="compositionally biased region" description="Basic and acidic residues" evidence="6">
    <location>
        <begin position="705"/>
        <end position="762"/>
    </location>
</feature>
<proteinExistence type="inferred from homology"/>
<dbReference type="GO" id="GO:0004654">
    <property type="term" value="F:polyribonucleotide nucleotidyltransferase activity"/>
    <property type="evidence" value="ECO:0007669"/>
    <property type="project" value="UniProtKB-UniRule"/>
</dbReference>
<dbReference type="SUPFAM" id="SSF54211">
    <property type="entry name" value="Ribosomal protein S5 domain 2-like"/>
    <property type="match status" value="2"/>
</dbReference>
<dbReference type="InterPro" id="IPR001247">
    <property type="entry name" value="ExoRNase_PH_dom1"/>
</dbReference>
<keyword evidence="2 5" id="KW-0808">Transferase</keyword>
<dbReference type="HAMAP" id="MF_01595">
    <property type="entry name" value="PNPase"/>
    <property type="match status" value="1"/>
</dbReference>
<dbReference type="EMBL" id="DSRT01000096">
    <property type="protein sequence ID" value="HGW29646.1"/>
    <property type="molecule type" value="Genomic_DNA"/>
</dbReference>
<dbReference type="PROSITE" id="PS50084">
    <property type="entry name" value="KH_TYPE_1"/>
    <property type="match status" value="1"/>
</dbReference>
<dbReference type="GO" id="GO:0006402">
    <property type="term" value="P:mRNA catabolic process"/>
    <property type="evidence" value="ECO:0007669"/>
    <property type="project" value="UniProtKB-UniRule"/>
</dbReference>
<dbReference type="SUPFAM" id="SSF46915">
    <property type="entry name" value="Polynucleotide phosphorylase/guanosine pentaphosphate synthase (PNPase/GPSI), domain 3"/>
    <property type="match status" value="1"/>
</dbReference>
<accession>A0A7C4TJH2</accession>
<dbReference type="Gene3D" id="3.30.230.70">
    <property type="entry name" value="GHMP Kinase, N-terminal domain"/>
    <property type="match status" value="2"/>
</dbReference>
<evidence type="ECO:0000256" key="3">
    <source>
        <dbReference type="ARBA" id="ARBA00022695"/>
    </source>
</evidence>
<dbReference type="FunFam" id="2.40.50.140:FF:000189">
    <property type="entry name" value="Polyribonucleotide nucleotidyltransferase, putative"/>
    <property type="match status" value="1"/>
</dbReference>
<name>A0A7C4TJH2_UNCKA</name>
<comment type="function">
    <text evidence="5">Involved in mRNA degradation. Catalyzes the phosphorolysis of single-stranded polyribonucleotides processively in the 3'- to 5'-direction.</text>
</comment>
<dbReference type="NCBIfam" id="TIGR03591">
    <property type="entry name" value="polynuc_phos"/>
    <property type="match status" value="1"/>
</dbReference>
<dbReference type="Gene3D" id="3.30.1370.10">
    <property type="entry name" value="K Homology domain, type 1"/>
    <property type="match status" value="1"/>
</dbReference>
<dbReference type="CDD" id="cd04472">
    <property type="entry name" value="S1_PNPase"/>
    <property type="match status" value="1"/>
</dbReference>
<dbReference type="InterPro" id="IPR036612">
    <property type="entry name" value="KH_dom_type_1_sf"/>
</dbReference>
<dbReference type="InterPro" id="IPR020568">
    <property type="entry name" value="Ribosomal_Su5_D2-typ_SF"/>
</dbReference>
<dbReference type="InterPro" id="IPR015847">
    <property type="entry name" value="ExoRNase_PH_dom2"/>
</dbReference>
<gene>
    <name evidence="5" type="primary">pnp</name>
    <name evidence="8" type="ORF">ENR63_01850</name>
</gene>
<dbReference type="Gene3D" id="2.40.50.140">
    <property type="entry name" value="Nucleic acid-binding proteins"/>
    <property type="match status" value="1"/>
</dbReference>
<dbReference type="InterPro" id="IPR004087">
    <property type="entry name" value="KH_dom"/>
</dbReference>
<dbReference type="Pfam" id="PF00575">
    <property type="entry name" value="S1"/>
    <property type="match status" value="1"/>
</dbReference>
<dbReference type="InterPro" id="IPR027408">
    <property type="entry name" value="PNPase/RNase_PH_dom_sf"/>
</dbReference>
<dbReference type="SMART" id="SM00322">
    <property type="entry name" value="KH"/>
    <property type="match status" value="1"/>
</dbReference>
<keyword evidence="5" id="KW-0479">Metal-binding</keyword>
<dbReference type="SUPFAM" id="SSF54791">
    <property type="entry name" value="Eukaryotic type KH-domain (KH-domain type I)"/>
    <property type="match status" value="1"/>
</dbReference>
<feature type="region of interest" description="Disordered" evidence="6">
    <location>
        <begin position="697"/>
        <end position="762"/>
    </location>
</feature>
<dbReference type="SUPFAM" id="SSF55666">
    <property type="entry name" value="Ribonuclease PH domain 2-like"/>
    <property type="match status" value="2"/>
</dbReference>
<evidence type="ECO:0000256" key="4">
    <source>
        <dbReference type="ARBA" id="ARBA00022884"/>
    </source>
</evidence>
<organism evidence="8">
    <name type="scientific">candidate division WWE3 bacterium</name>
    <dbReference type="NCBI Taxonomy" id="2053526"/>
    <lineage>
        <taxon>Bacteria</taxon>
        <taxon>Katanobacteria</taxon>
    </lineage>
</organism>
<dbReference type="AlphaFoldDB" id="A0A7C4TJH2"/>
<evidence type="ECO:0000256" key="5">
    <source>
        <dbReference type="HAMAP-Rule" id="MF_01595"/>
    </source>
</evidence>
<comment type="cofactor">
    <cofactor evidence="5">
        <name>Mg(2+)</name>
        <dbReference type="ChEBI" id="CHEBI:18420"/>
    </cofactor>
</comment>
<reference evidence="8" key="1">
    <citation type="journal article" date="2020" name="mSystems">
        <title>Genome- and Community-Level Interaction Insights into Carbon Utilization and Element Cycling Functions of Hydrothermarchaeota in Hydrothermal Sediment.</title>
        <authorList>
            <person name="Zhou Z."/>
            <person name="Liu Y."/>
            <person name="Xu W."/>
            <person name="Pan J."/>
            <person name="Luo Z.H."/>
            <person name="Li M."/>
        </authorList>
    </citation>
    <scope>NUCLEOTIDE SEQUENCE [LARGE SCALE GENOMIC DNA]</scope>
    <source>
        <strain evidence="8">SpSt-417</strain>
    </source>
</reference>
<dbReference type="InterPro" id="IPR004088">
    <property type="entry name" value="KH_dom_type_1"/>
</dbReference>
<comment type="caution">
    <text evidence="8">The sequence shown here is derived from an EMBL/GenBank/DDBJ whole genome shotgun (WGS) entry which is preliminary data.</text>
</comment>
<dbReference type="GO" id="GO:0005829">
    <property type="term" value="C:cytosol"/>
    <property type="evidence" value="ECO:0007669"/>
    <property type="project" value="TreeGrafter"/>
</dbReference>
<comment type="similarity">
    <text evidence="1 5">Belongs to the polyribonucleotide nucleotidyltransferase family.</text>
</comment>
<keyword evidence="4 5" id="KW-0694">RNA-binding</keyword>
<dbReference type="InterPro" id="IPR003029">
    <property type="entry name" value="S1_domain"/>
</dbReference>
<dbReference type="InterPro" id="IPR036456">
    <property type="entry name" value="PNPase_PH_RNA-bd_sf"/>
</dbReference>
<dbReference type="PANTHER" id="PTHR11252">
    <property type="entry name" value="POLYRIBONUCLEOTIDE NUCLEOTIDYLTRANSFERASE"/>
    <property type="match status" value="1"/>
</dbReference>
<dbReference type="Pfam" id="PF01138">
    <property type="entry name" value="RNase_PH"/>
    <property type="match status" value="2"/>
</dbReference>
<dbReference type="GO" id="GO:0003723">
    <property type="term" value="F:RNA binding"/>
    <property type="evidence" value="ECO:0007669"/>
    <property type="project" value="UniProtKB-UniRule"/>
</dbReference>
<protein>
    <recommendedName>
        <fullName evidence="5">Polyribonucleotide nucleotidyltransferase</fullName>
        <ecNumber evidence="5">2.7.7.8</ecNumber>
    </recommendedName>
    <alternativeName>
        <fullName evidence="5">Polynucleotide phosphorylase</fullName>
        <shortName evidence="5">PNPase</shortName>
    </alternativeName>
</protein>
<feature type="binding site" evidence="5">
    <location>
        <position position="493"/>
    </location>
    <ligand>
        <name>Mg(2+)</name>
        <dbReference type="ChEBI" id="CHEBI:18420"/>
    </ligand>
</feature>
<keyword evidence="5" id="KW-0460">Magnesium</keyword>
<dbReference type="CDD" id="cd02393">
    <property type="entry name" value="KH-I_PNPase"/>
    <property type="match status" value="1"/>
</dbReference>
<dbReference type="PROSITE" id="PS50126">
    <property type="entry name" value="S1"/>
    <property type="match status" value="1"/>
</dbReference>
<dbReference type="InterPro" id="IPR012340">
    <property type="entry name" value="NA-bd_OB-fold"/>
</dbReference>
<comment type="catalytic activity">
    <reaction evidence="5">
        <text>RNA(n+1) + phosphate = RNA(n) + a ribonucleoside 5'-diphosphate</text>
        <dbReference type="Rhea" id="RHEA:22096"/>
        <dbReference type="Rhea" id="RHEA-COMP:14527"/>
        <dbReference type="Rhea" id="RHEA-COMP:17342"/>
        <dbReference type="ChEBI" id="CHEBI:43474"/>
        <dbReference type="ChEBI" id="CHEBI:57930"/>
        <dbReference type="ChEBI" id="CHEBI:140395"/>
        <dbReference type="EC" id="2.7.7.8"/>
    </reaction>
</comment>
<evidence type="ECO:0000313" key="8">
    <source>
        <dbReference type="EMBL" id="HGW29646.1"/>
    </source>
</evidence>
<dbReference type="NCBIfam" id="NF008805">
    <property type="entry name" value="PRK11824.1"/>
    <property type="match status" value="1"/>
</dbReference>
<evidence type="ECO:0000256" key="1">
    <source>
        <dbReference type="ARBA" id="ARBA00007404"/>
    </source>
</evidence>
<comment type="subcellular location">
    <subcellularLocation>
        <location evidence="5">Cytoplasm</location>
    </subcellularLocation>
</comment>
<feature type="domain" description="S1 motif" evidence="7">
    <location>
        <begin position="629"/>
        <end position="697"/>
    </location>
</feature>
<dbReference type="GO" id="GO:0000175">
    <property type="term" value="F:3'-5'-RNA exonuclease activity"/>
    <property type="evidence" value="ECO:0007669"/>
    <property type="project" value="TreeGrafter"/>
</dbReference>
<dbReference type="FunFam" id="3.30.230.70:FF:000001">
    <property type="entry name" value="Polyribonucleotide nucleotidyltransferase"/>
    <property type="match status" value="1"/>
</dbReference>
<sequence>MNKKIKKEIEFAGRELTLEAGDIAMQANMAVKASYGDTVVLATVVSAPANPETDFFPLTVNYVERFYASGIIKNSRFLKRDGPASDDAIIRRRLIDHAIRPLFPADAGYMDEVQVVAHVLSLDENNDPLVVAMIAVSAALHASNIPWEGPMATTRVGRVEGKYVLNPSLGELEEKSDMDLMLSFVGKEKRFLALEAEAHMVPEEELLGAMKFAQESIDPVLNLISEFSEEVNPGLKKYAWTSYLPTPALVEEVSTLVKKQVVELVGGGHNKETQQETLKQLLSEVHTKLEGKYKKVDMTKVFDLVVKKALQHLILEEGRRPDGRAMDEVRPLSGSVGVLPRVHGSSIFQRGETQILNVATLGSLNMEQSIQDMYGERTRRYIHYYSSPPYAAGETGRMGGVGGREIGHGKLAEKALVPVIPSRKEFPYTIILLSEVLSSNGSTSMASTCASSLTLMDAGVPIKAMVGGISIGLVVNEDFSKYVLLTDIAGAEDGNGYMDFKMTGTRDGVTAIQVDIKAKGLPYEMLPLILKKSHDARMKILDFMETIIKEPRASVGEFAPKTMTTLIHPDQIGMIIGAGGKVIKQIQEDTKTVVAIDEDGSVAISGESLELVQRAKDIIDGMVREVKAGEVFEGTVEELAPYGAFVEILPGKIGLLHISEISNEFVSNVEDVLKVGDKIQVKVLEVSRDGKYSLSVKALSPDYKPQPRNEDSGRGGFRGGRDRDHGGYGRGGGGRDFRSNDRGGSRRRFDTGPRVDPGERFH</sequence>